<feature type="transmembrane region" description="Helical" evidence="1">
    <location>
        <begin position="12"/>
        <end position="35"/>
    </location>
</feature>
<protein>
    <recommendedName>
        <fullName evidence="4">YxeA family protein</fullName>
    </recommendedName>
</protein>
<keyword evidence="1" id="KW-1133">Transmembrane helix</keyword>
<gene>
    <name evidence="2" type="ORF">QUV98_04040</name>
</gene>
<comment type="caution">
    <text evidence="2">The sequence shown here is derived from an EMBL/GenBank/DDBJ whole genome shotgun (WGS) entry which is preliminary data.</text>
</comment>
<dbReference type="RefSeq" id="WP_289527423.1">
    <property type="nucleotide sequence ID" value="NZ_JAUDCK010000009.1"/>
</dbReference>
<organism evidence="2 3">
    <name type="scientific">Massilimicrobiota timonensis</name>
    <dbReference type="NCBI Taxonomy" id="1776392"/>
    <lineage>
        <taxon>Bacteria</taxon>
        <taxon>Bacillati</taxon>
        <taxon>Bacillota</taxon>
        <taxon>Erysipelotrichia</taxon>
        <taxon>Erysipelotrichales</taxon>
        <taxon>Erysipelotrichaceae</taxon>
        <taxon>Massilimicrobiota</taxon>
    </lineage>
</organism>
<sequence length="116" mass="13493">MNKKKIRLIIGGLISLLIAWIIIDTFTTVPIYLYIDQVHEQQSQIIIHISDGSGHYDYKKYKLNQIEDSVYQIQGYGSMLSGKKYPLEITIDNSQNQIKEIKQKNLDNQLETIYSQ</sequence>
<keyword evidence="3" id="KW-1185">Reference proteome</keyword>
<keyword evidence="1" id="KW-0472">Membrane</keyword>
<proteinExistence type="predicted"/>
<keyword evidence="1" id="KW-0812">Transmembrane</keyword>
<dbReference type="Proteomes" id="UP001529275">
    <property type="component" value="Unassembled WGS sequence"/>
</dbReference>
<dbReference type="EMBL" id="JAUDCK010000009">
    <property type="protein sequence ID" value="MDM8195489.1"/>
    <property type="molecule type" value="Genomic_DNA"/>
</dbReference>
<accession>A0ABT7UH79</accession>
<evidence type="ECO:0000313" key="3">
    <source>
        <dbReference type="Proteomes" id="UP001529275"/>
    </source>
</evidence>
<evidence type="ECO:0000313" key="2">
    <source>
        <dbReference type="EMBL" id="MDM8195489.1"/>
    </source>
</evidence>
<reference evidence="3" key="1">
    <citation type="submission" date="2023-06" db="EMBL/GenBank/DDBJ databases">
        <title>Identification and characterization of horizontal gene transfer across gut microbiota members of farm animals based on homology search.</title>
        <authorList>
            <person name="Zeman M."/>
            <person name="Kubasova T."/>
            <person name="Jahodarova E."/>
            <person name="Nykrynova M."/>
            <person name="Rychlik I."/>
        </authorList>
    </citation>
    <scope>NUCLEOTIDE SEQUENCE [LARGE SCALE GENOMIC DNA]</scope>
    <source>
        <strain evidence="3">ET341</strain>
    </source>
</reference>
<evidence type="ECO:0008006" key="4">
    <source>
        <dbReference type="Google" id="ProtNLM"/>
    </source>
</evidence>
<name>A0ABT7UH79_9FIRM</name>
<evidence type="ECO:0000256" key="1">
    <source>
        <dbReference type="SAM" id="Phobius"/>
    </source>
</evidence>